<feature type="transmembrane region" description="Helical" evidence="8">
    <location>
        <begin position="360"/>
        <end position="381"/>
    </location>
</feature>
<dbReference type="InterPro" id="IPR027463">
    <property type="entry name" value="AcrB_DN_DC_subdom"/>
</dbReference>
<keyword evidence="2" id="KW-0813">Transport</keyword>
<accession>A0A2S5DIJ7</accession>
<dbReference type="GO" id="GO:0005886">
    <property type="term" value="C:plasma membrane"/>
    <property type="evidence" value="ECO:0007669"/>
    <property type="project" value="UniProtKB-SubCell"/>
</dbReference>
<organism evidence="9 10">
    <name type="scientific">Chromobacterium alticapitis</name>
    <dbReference type="NCBI Taxonomy" id="2073169"/>
    <lineage>
        <taxon>Bacteria</taxon>
        <taxon>Pseudomonadati</taxon>
        <taxon>Pseudomonadota</taxon>
        <taxon>Betaproteobacteria</taxon>
        <taxon>Neisseriales</taxon>
        <taxon>Chromobacteriaceae</taxon>
        <taxon>Chromobacterium</taxon>
    </lineage>
</organism>
<dbReference type="AlphaFoldDB" id="A0A2S5DIJ7"/>
<keyword evidence="6 8" id="KW-1133">Transmembrane helix</keyword>
<comment type="caution">
    <text evidence="9">The sequence shown here is derived from an EMBL/GenBank/DDBJ whole genome shotgun (WGS) entry which is preliminary data.</text>
</comment>
<feature type="transmembrane region" description="Helical" evidence="8">
    <location>
        <begin position="530"/>
        <end position="548"/>
    </location>
</feature>
<dbReference type="NCBIfam" id="NF007798">
    <property type="entry name" value="PRK10503.1"/>
    <property type="match status" value="1"/>
</dbReference>
<dbReference type="PANTHER" id="PTHR32063">
    <property type="match status" value="1"/>
</dbReference>
<gene>
    <name evidence="9" type="ORF">C2I19_05905</name>
</gene>
<keyword evidence="5 8" id="KW-0812">Transmembrane</keyword>
<feature type="transmembrane region" description="Helical" evidence="8">
    <location>
        <begin position="908"/>
        <end position="933"/>
    </location>
</feature>
<evidence type="ECO:0000256" key="6">
    <source>
        <dbReference type="ARBA" id="ARBA00022989"/>
    </source>
</evidence>
<dbReference type="FunFam" id="3.30.70.1430:FF:000001">
    <property type="entry name" value="Efflux pump membrane transporter"/>
    <property type="match status" value="1"/>
</dbReference>
<evidence type="ECO:0000256" key="8">
    <source>
        <dbReference type="SAM" id="Phobius"/>
    </source>
</evidence>
<dbReference type="SUPFAM" id="SSF82693">
    <property type="entry name" value="Multidrug efflux transporter AcrB pore domain, PN1, PN2, PC1 and PC2 subdomains"/>
    <property type="match status" value="4"/>
</dbReference>
<dbReference type="EMBL" id="PQWB01000019">
    <property type="protein sequence ID" value="POZ62915.1"/>
    <property type="molecule type" value="Genomic_DNA"/>
</dbReference>
<dbReference type="SUPFAM" id="SSF82866">
    <property type="entry name" value="Multidrug efflux transporter AcrB transmembrane domain"/>
    <property type="match status" value="2"/>
</dbReference>
<evidence type="ECO:0000256" key="2">
    <source>
        <dbReference type="ARBA" id="ARBA00022448"/>
    </source>
</evidence>
<dbReference type="OrthoDB" id="8764373at2"/>
<evidence type="ECO:0000256" key="1">
    <source>
        <dbReference type="ARBA" id="ARBA00004429"/>
    </source>
</evidence>
<keyword evidence="10" id="KW-1185">Reference proteome</keyword>
<keyword evidence="3" id="KW-1003">Cell membrane</keyword>
<feature type="transmembrane region" description="Helical" evidence="8">
    <location>
        <begin position="431"/>
        <end position="451"/>
    </location>
</feature>
<dbReference type="NCBIfam" id="NF033617">
    <property type="entry name" value="RND_permease_2"/>
    <property type="match status" value="1"/>
</dbReference>
<dbReference type="Gene3D" id="3.30.70.1440">
    <property type="entry name" value="Multidrug efflux transporter AcrB pore domain"/>
    <property type="match status" value="1"/>
</dbReference>
<dbReference type="Proteomes" id="UP000237082">
    <property type="component" value="Unassembled WGS sequence"/>
</dbReference>
<evidence type="ECO:0000313" key="10">
    <source>
        <dbReference type="Proteomes" id="UP000237082"/>
    </source>
</evidence>
<feature type="transmembrane region" description="Helical" evidence="8">
    <location>
        <begin position="12"/>
        <end position="32"/>
    </location>
</feature>
<dbReference type="RefSeq" id="WP_103901792.1">
    <property type="nucleotide sequence ID" value="NZ_PQWB01000019.1"/>
</dbReference>
<reference evidence="10" key="1">
    <citation type="submission" date="2018-02" db="EMBL/GenBank/DDBJ databases">
        <authorList>
            <person name="O'Hara-Hanley K."/>
            <person name="Soby S."/>
        </authorList>
    </citation>
    <scope>NUCLEOTIDE SEQUENCE [LARGE SCALE GENOMIC DNA]</scope>
    <source>
        <strain evidence="10">MWU14-2602</strain>
    </source>
</reference>
<evidence type="ECO:0000256" key="3">
    <source>
        <dbReference type="ARBA" id="ARBA00022475"/>
    </source>
</evidence>
<keyword evidence="7 8" id="KW-0472">Membrane</keyword>
<feature type="transmembrane region" description="Helical" evidence="8">
    <location>
        <begin position="986"/>
        <end position="1012"/>
    </location>
</feature>
<keyword evidence="4" id="KW-0997">Cell inner membrane</keyword>
<comment type="subcellular location">
    <subcellularLocation>
        <location evidence="1">Cell inner membrane</location>
        <topology evidence="1">Multi-pass membrane protein</topology>
    </subcellularLocation>
</comment>
<dbReference type="GO" id="GO:0042910">
    <property type="term" value="F:xenobiotic transmembrane transporter activity"/>
    <property type="evidence" value="ECO:0007669"/>
    <property type="project" value="TreeGrafter"/>
</dbReference>
<dbReference type="PANTHER" id="PTHR32063:SF21">
    <property type="entry name" value="MULTIDRUG RESISTANCE PROTEIN MDTB"/>
    <property type="match status" value="1"/>
</dbReference>
<feature type="transmembrane region" description="Helical" evidence="8">
    <location>
        <begin position="463"/>
        <end position="482"/>
    </location>
</feature>
<dbReference type="Gene3D" id="1.20.1640.10">
    <property type="entry name" value="Multidrug efflux transporter AcrB transmembrane domain"/>
    <property type="match status" value="2"/>
</dbReference>
<dbReference type="Pfam" id="PF00873">
    <property type="entry name" value="ACR_tran"/>
    <property type="match status" value="1"/>
</dbReference>
<evidence type="ECO:0000256" key="5">
    <source>
        <dbReference type="ARBA" id="ARBA00022692"/>
    </source>
</evidence>
<dbReference type="Gene3D" id="3.30.2090.10">
    <property type="entry name" value="Multidrug efflux transporter AcrB TolC docking domain, DN and DC subdomains"/>
    <property type="match status" value="2"/>
</dbReference>
<dbReference type="FunFam" id="1.20.1640.10:FF:000001">
    <property type="entry name" value="Efflux pump membrane transporter"/>
    <property type="match status" value="1"/>
</dbReference>
<protein>
    <submittedName>
        <fullName evidence="9">Multidrug transporter subunit MdtB</fullName>
    </submittedName>
</protein>
<dbReference type="Gene3D" id="3.30.70.1320">
    <property type="entry name" value="Multidrug efflux transporter AcrB pore domain like"/>
    <property type="match status" value="1"/>
</dbReference>
<name>A0A2S5DIJ7_9NEIS</name>
<feature type="transmembrane region" description="Helical" evidence="8">
    <location>
        <begin position="336"/>
        <end position="353"/>
    </location>
</feature>
<sequence>MNPSRQFILRPVATTLLMVAILLTGLVAWRMLPVSALPEVDYPTIQVVTLYPGASPDVMTSSVTAPLERQFGQMPGLSQMSSSSSGGASVITLQFSLDLTLDVAEQEVQAAINASSNLLPPDLPSPPIYNKVNPADTPVLTVSVSSPTLPLTKLQDLADTRLAQKLSQVPGVGLVSISGGQRPAVRIQSNPKALAARGLTQEDIRTAIAAANVNQAKGSFDGPHQASTIDGNDQLQSADEYRKVIIAYRNGAPVYVQDVAKVVDGAENTRLAAWAGDTPAIILNVQRQPGANVIQVTDRIKALLPQLQDTLPGSVDVKVLSDRTVTIRASVEDVEFELMLAIALVVMVIFVFLRNVPATIIPAVAVPLSLVGTFGVMYLSGFSINNLTLMALTIATGFVVDDAIVMIENISRYIEEGEKPMAAALKGSKQIGFTIISLTISLIAVLIPLLFMGDVVGRLFREFAVTLAVSILISAFISLTLTPMMCARLLKHVPDEKQGRFYHASGQFFDNIIARYGVALNWVLDRRKTTLLVAVGTLALTAALYLWVPKGFFPQQDTGAIQGISEASQSISFSAMAKRQEALAAALLQDPAVDSLSSFIGVDGTNATLNSGRLLINLKPKEQRDNIRAVLARLQQRADQLPGMSLYLQPVQDLSIDARVSRTQYQFTLQATSQEDLSAWVPKLVRRLHREPALADVASDLQDKGLQAYVNINRDVASRLGVTTAAVDNALYDAFGQRLISTIFTQTSQYRVVLEVDKAHQRDPLSLKGIYVPTASGTPVPLDAVATIEERPASLAINHLGQFPTATISFNLQPGASLGEAVDAIRQAESEMGLPASMDTKFQGAAMAFQASLSNTLWLILAAIVTMYIVLGVLYESYIHPITILSTLPSAGIGALLALMVTGSDLSVIAIIGIILLIGIVKKNAIMMIDFALEAEREQGMSPREAIYQACLLRFRPILMTTMSALLGALPLMMGSGMGAELRQPLGITMVGGLMVSQVLTLFTTPVIYLAFDSLARRFGRKAKPELAEGEA</sequence>
<feature type="transmembrane region" description="Helical" evidence="8">
    <location>
        <begin position="953"/>
        <end position="974"/>
    </location>
</feature>
<dbReference type="Gene3D" id="3.30.70.1430">
    <property type="entry name" value="Multidrug efflux transporter AcrB pore domain"/>
    <property type="match status" value="2"/>
</dbReference>
<proteinExistence type="predicted"/>
<dbReference type="PRINTS" id="PR00702">
    <property type="entry name" value="ACRIFLAVINRP"/>
</dbReference>
<evidence type="ECO:0000256" key="7">
    <source>
        <dbReference type="ARBA" id="ARBA00023136"/>
    </source>
</evidence>
<feature type="transmembrane region" description="Helical" evidence="8">
    <location>
        <begin position="857"/>
        <end position="875"/>
    </location>
</feature>
<dbReference type="SUPFAM" id="SSF82714">
    <property type="entry name" value="Multidrug efflux transporter AcrB TolC docking domain, DN and DC subdomains"/>
    <property type="match status" value="2"/>
</dbReference>
<evidence type="ECO:0000313" key="9">
    <source>
        <dbReference type="EMBL" id="POZ62915.1"/>
    </source>
</evidence>
<dbReference type="InterPro" id="IPR001036">
    <property type="entry name" value="Acrflvin-R"/>
</dbReference>
<evidence type="ECO:0000256" key="4">
    <source>
        <dbReference type="ARBA" id="ARBA00022519"/>
    </source>
</evidence>